<sequence length="197" mass="21465">MDQEKGVAVDQPNENPSAIINISVQESCETKAITNSDEHQVDYSSGTKGLNKNFKEEGKERCGTCIVDMGDENGDKMGDIASQHLCRICHLSALESGKSLVDLITLGCRCKGELAFAHSHCAEAWFKLKGNRICEICGESAHNVTGAVDVRFMEEWNENRSAVSGIDSSERRGWQGQPLCNFLMACLIGICQDSSCA</sequence>
<dbReference type="InterPro" id="IPR013083">
    <property type="entry name" value="Znf_RING/FYVE/PHD"/>
</dbReference>
<accession>A0AAV3S2N7</accession>
<dbReference type="PANTHER" id="PTHR46214:SF8">
    <property type="entry name" value="RING_FYVE_PHD ZINC FINGER SUPERFAMILY PROTEIN"/>
    <property type="match status" value="1"/>
</dbReference>
<proteinExistence type="predicted"/>
<name>A0AAV3S2N7_LITER</name>
<dbReference type="Gene3D" id="3.30.40.10">
    <property type="entry name" value="Zinc/RING finger domain, C3HC4 (zinc finger)"/>
    <property type="match status" value="1"/>
</dbReference>
<evidence type="ECO:0000256" key="2">
    <source>
        <dbReference type="ARBA" id="ARBA00022771"/>
    </source>
</evidence>
<organism evidence="5 6">
    <name type="scientific">Lithospermum erythrorhizon</name>
    <name type="common">Purple gromwell</name>
    <name type="synonym">Lithospermum officinale var. erythrorhizon</name>
    <dbReference type="NCBI Taxonomy" id="34254"/>
    <lineage>
        <taxon>Eukaryota</taxon>
        <taxon>Viridiplantae</taxon>
        <taxon>Streptophyta</taxon>
        <taxon>Embryophyta</taxon>
        <taxon>Tracheophyta</taxon>
        <taxon>Spermatophyta</taxon>
        <taxon>Magnoliopsida</taxon>
        <taxon>eudicotyledons</taxon>
        <taxon>Gunneridae</taxon>
        <taxon>Pentapetalae</taxon>
        <taxon>asterids</taxon>
        <taxon>lamiids</taxon>
        <taxon>Boraginales</taxon>
        <taxon>Boraginaceae</taxon>
        <taxon>Boraginoideae</taxon>
        <taxon>Lithospermeae</taxon>
        <taxon>Lithospermum</taxon>
    </lineage>
</organism>
<dbReference type="SUPFAM" id="SSF57850">
    <property type="entry name" value="RING/U-box"/>
    <property type="match status" value="1"/>
</dbReference>
<comment type="caution">
    <text evidence="5">The sequence shown here is derived from an EMBL/GenBank/DDBJ whole genome shotgun (WGS) entry which is preliminary data.</text>
</comment>
<dbReference type="GO" id="GO:0008270">
    <property type="term" value="F:zinc ion binding"/>
    <property type="evidence" value="ECO:0007669"/>
    <property type="project" value="UniProtKB-KW"/>
</dbReference>
<dbReference type="EMBL" id="BAABME010014173">
    <property type="protein sequence ID" value="GAA0186927.1"/>
    <property type="molecule type" value="Genomic_DNA"/>
</dbReference>
<dbReference type="PANTHER" id="PTHR46214">
    <property type="entry name" value="ZINC FINGER, RING-CH-TYPE"/>
    <property type="match status" value="1"/>
</dbReference>
<dbReference type="Proteomes" id="UP001454036">
    <property type="component" value="Unassembled WGS sequence"/>
</dbReference>
<dbReference type="PROSITE" id="PS51292">
    <property type="entry name" value="ZF_RING_CH"/>
    <property type="match status" value="1"/>
</dbReference>
<evidence type="ECO:0000313" key="6">
    <source>
        <dbReference type="Proteomes" id="UP001454036"/>
    </source>
</evidence>
<feature type="domain" description="RING-CH-type" evidence="4">
    <location>
        <begin position="78"/>
        <end position="144"/>
    </location>
</feature>
<keyword evidence="3" id="KW-0862">Zinc</keyword>
<dbReference type="AlphaFoldDB" id="A0AAV3S2N7"/>
<dbReference type="SMART" id="SM00744">
    <property type="entry name" value="RINGv"/>
    <property type="match status" value="1"/>
</dbReference>
<reference evidence="5 6" key="1">
    <citation type="submission" date="2024-01" db="EMBL/GenBank/DDBJ databases">
        <title>The complete chloroplast genome sequence of Lithospermum erythrorhizon: insights into the phylogenetic relationship among Boraginaceae species and the maternal lineages of purple gromwells.</title>
        <authorList>
            <person name="Okada T."/>
            <person name="Watanabe K."/>
        </authorList>
    </citation>
    <scope>NUCLEOTIDE SEQUENCE [LARGE SCALE GENOMIC DNA]</scope>
</reference>
<keyword evidence="6" id="KW-1185">Reference proteome</keyword>
<dbReference type="Pfam" id="PF12906">
    <property type="entry name" value="RINGv"/>
    <property type="match status" value="1"/>
</dbReference>
<keyword evidence="2" id="KW-0863">Zinc-finger</keyword>
<keyword evidence="1" id="KW-0479">Metal-binding</keyword>
<evidence type="ECO:0000313" key="5">
    <source>
        <dbReference type="EMBL" id="GAA0186927.1"/>
    </source>
</evidence>
<dbReference type="InterPro" id="IPR011016">
    <property type="entry name" value="Znf_RING-CH"/>
</dbReference>
<protein>
    <recommendedName>
        <fullName evidence="4">RING-CH-type domain-containing protein</fullName>
    </recommendedName>
</protein>
<evidence type="ECO:0000256" key="1">
    <source>
        <dbReference type="ARBA" id="ARBA00022723"/>
    </source>
</evidence>
<gene>
    <name evidence="5" type="ORF">LIER_34215</name>
</gene>
<evidence type="ECO:0000259" key="4">
    <source>
        <dbReference type="PROSITE" id="PS51292"/>
    </source>
</evidence>
<evidence type="ECO:0000256" key="3">
    <source>
        <dbReference type="ARBA" id="ARBA00022833"/>
    </source>
</evidence>